<dbReference type="InterPro" id="IPR002347">
    <property type="entry name" value="SDR_fam"/>
</dbReference>
<sequence>MTKWTASDIVDQSGRTFVVTGANSGLGEVAARALGKAGAHVVLACRNTHKGEVVARSIGDNAEVRRLDLSDLASVREFAAGVDSVDVLVNNAGVMAVPQRKTADGFEMQIGTNHLGHFALTGLLLDKITDRVATMSSAAHQAGTIHLDDLNWERRKYNRWSSYGQSKLANLLFTYELQRRLSAAGSPVKAVAAHPGYASTNLQAHTESVQDKLMAVGNRIFAQSAEMGALPMLYAATAPDVIGGSYIGPDGLFEQRGHPKVVGSNKKSRDEHTARALWSLSEDLTGVEFKFG</sequence>
<dbReference type="RefSeq" id="WP_112301201.1">
    <property type="nucleotide sequence ID" value="NZ_QTTP01000001.1"/>
</dbReference>
<dbReference type="PANTHER" id="PTHR43157">
    <property type="entry name" value="PHOSPHATIDYLINOSITOL-GLYCAN BIOSYNTHESIS CLASS F PROTEIN-RELATED"/>
    <property type="match status" value="1"/>
</dbReference>
<dbReference type="AlphaFoldDB" id="A0AB38FIG1"/>
<dbReference type="SUPFAM" id="SSF51735">
    <property type="entry name" value="NAD(P)-binding Rossmann-fold domains"/>
    <property type="match status" value="1"/>
</dbReference>
<dbReference type="EC" id="1.1.1.100" evidence="2"/>
<name>A0AB38FIG1_RHOWR</name>
<dbReference type="EMBL" id="UAUI01000022">
    <property type="protein sequence ID" value="SPZ41399.1"/>
    <property type="molecule type" value="Genomic_DNA"/>
</dbReference>
<evidence type="ECO:0000313" key="2">
    <source>
        <dbReference type="EMBL" id="SPZ41399.1"/>
    </source>
</evidence>
<reference evidence="2 3" key="1">
    <citation type="submission" date="2018-06" db="EMBL/GenBank/DDBJ databases">
        <authorList>
            <consortium name="Pathogen Informatics"/>
            <person name="Doyle S."/>
        </authorList>
    </citation>
    <scope>NUCLEOTIDE SEQUENCE [LARGE SCALE GENOMIC DNA]</scope>
    <source>
        <strain evidence="2 3">NCTC13229</strain>
    </source>
</reference>
<dbReference type="NCBIfam" id="NF004846">
    <property type="entry name" value="PRK06197.1"/>
    <property type="match status" value="1"/>
</dbReference>
<keyword evidence="1 2" id="KW-0560">Oxidoreductase</keyword>
<dbReference type="PANTHER" id="PTHR43157:SF31">
    <property type="entry name" value="PHOSPHATIDYLINOSITOL-GLYCAN BIOSYNTHESIS CLASS F PROTEIN"/>
    <property type="match status" value="1"/>
</dbReference>
<dbReference type="PRINTS" id="PR00081">
    <property type="entry name" value="GDHRDH"/>
</dbReference>
<evidence type="ECO:0000313" key="3">
    <source>
        <dbReference type="Proteomes" id="UP000251211"/>
    </source>
</evidence>
<evidence type="ECO:0000256" key="1">
    <source>
        <dbReference type="ARBA" id="ARBA00023002"/>
    </source>
</evidence>
<organism evidence="2 3">
    <name type="scientific">Rhodococcus wratislaviensis</name>
    <name type="common">Tsukamurella wratislaviensis</name>
    <dbReference type="NCBI Taxonomy" id="44752"/>
    <lineage>
        <taxon>Bacteria</taxon>
        <taxon>Bacillati</taxon>
        <taxon>Actinomycetota</taxon>
        <taxon>Actinomycetes</taxon>
        <taxon>Mycobacteriales</taxon>
        <taxon>Nocardiaceae</taxon>
        <taxon>Rhodococcus</taxon>
    </lineage>
</organism>
<accession>A0AB38FIG1</accession>
<dbReference type="GO" id="GO:0004316">
    <property type="term" value="F:3-oxoacyl-[acyl-carrier-protein] reductase (NADPH) activity"/>
    <property type="evidence" value="ECO:0007669"/>
    <property type="project" value="UniProtKB-EC"/>
</dbReference>
<dbReference type="Proteomes" id="UP000251211">
    <property type="component" value="Unassembled WGS sequence"/>
</dbReference>
<dbReference type="CDD" id="cd05327">
    <property type="entry name" value="retinol-DH_like_SDR_c_like"/>
    <property type="match status" value="1"/>
</dbReference>
<comment type="caution">
    <text evidence="2">The sequence shown here is derived from an EMBL/GenBank/DDBJ whole genome shotgun (WGS) entry which is preliminary data.</text>
</comment>
<dbReference type="Gene3D" id="3.40.50.720">
    <property type="entry name" value="NAD(P)-binding Rossmann-like Domain"/>
    <property type="match status" value="1"/>
</dbReference>
<protein>
    <submittedName>
        <fullName evidence="2">Protochlorophyllide reductase</fullName>
        <ecNumber evidence="2">1.1.1.100</ecNumber>
    </submittedName>
</protein>
<gene>
    <name evidence="2" type="primary">fabG_48</name>
    <name evidence="2" type="ORF">NCTC13229_04903</name>
</gene>
<proteinExistence type="predicted"/>
<dbReference type="Pfam" id="PF00106">
    <property type="entry name" value="adh_short"/>
    <property type="match status" value="1"/>
</dbReference>
<dbReference type="InterPro" id="IPR036291">
    <property type="entry name" value="NAD(P)-bd_dom_sf"/>
</dbReference>